<dbReference type="EMBL" id="BARS01051269">
    <property type="protein sequence ID" value="GAG43803.1"/>
    <property type="molecule type" value="Genomic_DNA"/>
</dbReference>
<evidence type="ECO:0000313" key="1">
    <source>
        <dbReference type="EMBL" id="GAG43803.1"/>
    </source>
</evidence>
<sequence length="61" mass="6724">PFFTCDSSVCPDYTLAKSEMEDPVRCDRLLAVSTDDEARWDLPTGVSGVGRVDSEKIEVKS</sequence>
<proteinExistence type="predicted"/>
<gene>
    <name evidence="1" type="ORF">S01H1_76402</name>
</gene>
<protein>
    <submittedName>
        <fullName evidence="1">Uncharacterized protein</fullName>
    </submittedName>
</protein>
<name>X0Y535_9ZZZZ</name>
<reference evidence="1" key="1">
    <citation type="journal article" date="2014" name="Front. Microbiol.">
        <title>High frequency of phylogenetically diverse reductive dehalogenase-homologous genes in deep subseafloor sedimentary metagenomes.</title>
        <authorList>
            <person name="Kawai M."/>
            <person name="Futagami T."/>
            <person name="Toyoda A."/>
            <person name="Takaki Y."/>
            <person name="Nishi S."/>
            <person name="Hori S."/>
            <person name="Arai W."/>
            <person name="Tsubouchi T."/>
            <person name="Morono Y."/>
            <person name="Uchiyama I."/>
            <person name="Ito T."/>
            <person name="Fujiyama A."/>
            <person name="Inagaki F."/>
            <person name="Takami H."/>
        </authorList>
    </citation>
    <scope>NUCLEOTIDE SEQUENCE</scope>
    <source>
        <strain evidence="1">Expedition CK06-06</strain>
    </source>
</reference>
<comment type="caution">
    <text evidence="1">The sequence shown here is derived from an EMBL/GenBank/DDBJ whole genome shotgun (WGS) entry which is preliminary data.</text>
</comment>
<feature type="non-terminal residue" evidence="1">
    <location>
        <position position="1"/>
    </location>
</feature>
<accession>X0Y535</accession>
<organism evidence="1">
    <name type="scientific">marine sediment metagenome</name>
    <dbReference type="NCBI Taxonomy" id="412755"/>
    <lineage>
        <taxon>unclassified sequences</taxon>
        <taxon>metagenomes</taxon>
        <taxon>ecological metagenomes</taxon>
    </lineage>
</organism>
<dbReference type="AlphaFoldDB" id="X0Y535"/>